<feature type="region of interest" description="Disordered" evidence="1">
    <location>
        <begin position="48"/>
        <end position="77"/>
    </location>
</feature>
<dbReference type="PANTHER" id="PTHR47150">
    <property type="entry name" value="OS12G0169200 PROTEIN"/>
    <property type="match status" value="1"/>
</dbReference>
<dbReference type="AlphaFoldDB" id="A0A7J7MTW9"/>
<accession>A0A7J7MTW9</accession>
<gene>
    <name evidence="2" type="ORF">GIB67_015024</name>
</gene>
<evidence type="ECO:0000313" key="3">
    <source>
        <dbReference type="Proteomes" id="UP000541444"/>
    </source>
</evidence>
<proteinExistence type="predicted"/>
<organism evidence="2 3">
    <name type="scientific">Kingdonia uniflora</name>
    <dbReference type="NCBI Taxonomy" id="39325"/>
    <lineage>
        <taxon>Eukaryota</taxon>
        <taxon>Viridiplantae</taxon>
        <taxon>Streptophyta</taxon>
        <taxon>Embryophyta</taxon>
        <taxon>Tracheophyta</taxon>
        <taxon>Spermatophyta</taxon>
        <taxon>Magnoliopsida</taxon>
        <taxon>Ranunculales</taxon>
        <taxon>Circaeasteraceae</taxon>
        <taxon>Kingdonia</taxon>
    </lineage>
</organism>
<dbReference type="OrthoDB" id="1624952at2759"/>
<feature type="compositionally biased region" description="Low complexity" evidence="1">
    <location>
        <begin position="15"/>
        <end position="27"/>
    </location>
</feature>
<feature type="non-terminal residue" evidence="2">
    <location>
        <position position="153"/>
    </location>
</feature>
<dbReference type="EMBL" id="JACGCM010001237">
    <property type="protein sequence ID" value="KAF6158230.1"/>
    <property type="molecule type" value="Genomic_DNA"/>
</dbReference>
<dbReference type="Proteomes" id="UP000541444">
    <property type="component" value="Unassembled WGS sequence"/>
</dbReference>
<evidence type="ECO:0000313" key="2">
    <source>
        <dbReference type="EMBL" id="KAF6158230.1"/>
    </source>
</evidence>
<evidence type="ECO:0000256" key="1">
    <source>
        <dbReference type="SAM" id="MobiDB-lite"/>
    </source>
</evidence>
<comment type="caution">
    <text evidence="2">The sequence shown here is derived from an EMBL/GenBank/DDBJ whole genome shotgun (WGS) entry which is preliminary data.</text>
</comment>
<dbReference type="PANTHER" id="PTHR47150:SF6">
    <property type="entry name" value="OS01G0872900 PROTEIN"/>
    <property type="match status" value="1"/>
</dbReference>
<feature type="compositionally biased region" description="Basic residues" evidence="1">
    <location>
        <begin position="67"/>
        <end position="77"/>
    </location>
</feature>
<name>A0A7J7MTW9_9MAGN</name>
<keyword evidence="3" id="KW-1185">Reference proteome</keyword>
<feature type="region of interest" description="Disordered" evidence="1">
    <location>
        <begin position="1"/>
        <end position="31"/>
    </location>
</feature>
<sequence length="153" mass="17910">MSDEIITDLLRPGTSLSSSESLSSSSSSDEELFRRQVELLHEYGKMMIEMGETEEKEQEATSSRRQGGSKRGRIDKRKSRENKLWEVSLNRDYFGDNPRFKGISFRRRFRMSEDVYQRIYDQILSSNPYFIQRENTAKIMGLSSHHKITCALR</sequence>
<protein>
    <submittedName>
        <fullName evidence="2">Uncharacterized protein</fullName>
    </submittedName>
</protein>
<reference evidence="2 3" key="1">
    <citation type="journal article" date="2020" name="IScience">
        <title>Genome Sequencing of the Endangered Kingdonia uniflora (Circaeasteraceae, Ranunculales) Reveals Potential Mechanisms of Evolutionary Specialization.</title>
        <authorList>
            <person name="Sun Y."/>
            <person name="Deng T."/>
            <person name="Zhang A."/>
            <person name="Moore M.J."/>
            <person name="Landis J.B."/>
            <person name="Lin N."/>
            <person name="Zhang H."/>
            <person name="Zhang X."/>
            <person name="Huang J."/>
            <person name="Zhang X."/>
            <person name="Sun H."/>
            <person name="Wang H."/>
        </authorList>
    </citation>
    <scope>NUCLEOTIDE SEQUENCE [LARGE SCALE GENOMIC DNA]</scope>
    <source>
        <strain evidence="2">TB1705</strain>
        <tissue evidence="2">Leaf</tissue>
    </source>
</reference>